<dbReference type="EMBL" id="CBCJ010000011">
    <property type="protein sequence ID" value="CDA70041.1"/>
    <property type="molecule type" value="Genomic_DNA"/>
</dbReference>
<evidence type="ECO:0000313" key="2">
    <source>
        <dbReference type="Proteomes" id="UP000018362"/>
    </source>
</evidence>
<evidence type="ECO:0000313" key="1">
    <source>
        <dbReference type="EMBL" id="CDA70041.1"/>
    </source>
</evidence>
<proteinExistence type="predicted"/>
<gene>
    <name evidence="1" type="ORF">BN509_01230</name>
</gene>
<reference evidence="1" key="1">
    <citation type="submission" date="2012-11" db="EMBL/GenBank/DDBJ databases">
        <title>Dependencies among metagenomic species, viruses, plasmids and units of genetic variation.</title>
        <authorList>
            <person name="Nielsen H.B."/>
            <person name="Almeida M."/>
            <person name="Juncker A.S."/>
            <person name="Rasmussen S."/>
            <person name="Li J."/>
            <person name="Sunagawa S."/>
            <person name="Plichta D."/>
            <person name="Gautier L."/>
            <person name="Le Chatelier E."/>
            <person name="Peletier E."/>
            <person name="Bonde I."/>
            <person name="Nielsen T."/>
            <person name="Manichanh C."/>
            <person name="Arumugam M."/>
            <person name="Batto J."/>
            <person name="Santos M.B.Q.D."/>
            <person name="Blom N."/>
            <person name="Borruel N."/>
            <person name="Burgdorf K.S."/>
            <person name="Boumezbeur F."/>
            <person name="Casellas F."/>
            <person name="Dore J."/>
            <person name="Guarner F."/>
            <person name="Hansen T."/>
            <person name="Hildebrand F."/>
            <person name="Kaas R.S."/>
            <person name="Kennedy S."/>
            <person name="Kristiansen K."/>
            <person name="Kultima J.R."/>
            <person name="Leonard P."/>
            <person name="Levenez F."/>
            <person name="Lund O."/>
            <person name="Moumen B."/>
            <person name="Le Paslier D."/>
            <person name="Pons N."/>
            <person name="Pedersen O."/>
            <person name="Prifti E."/>
            <person name="Qin J."/>
            <person name="Raes J."/>
            <person name="Tap J."/>
            <person name="Tims S."/>
            <person name="Ussery D.W."/>
            <person name="Yamada T."/>
            <person name="MetaHit consortium"/>
            <person name="Renault P."/>
            <person name="Sicheritz-Ponten T."/>
            <person name="Bork P."/>
            <person name="Wang J."/>
            <person name="Brunak S."/>
            <person name="Ehrlich S.D."/>
        </authorList>
    </citation>
    <scope>NUCLEOTIDE SEQUENCE [LARGE SCALE GENOMIC DNA]</scope>
</reference>
<dbReference type="Proteomes" id="UP000018362">
    <property type="component" value="Unassembled WGS sequence"/>
</dbReference>
<organism evidence="1 2">
    <name type="scientific">Phocaeicola coprocola CAG:162</name>
    <dbReference type="NCBI Taxonomy" id="1263040"/>
    <lineage>
        <taxon>Bacteria</taxon>
        <taxon>Pseudomonadati</taxon>
        <taxon>Bacteroidota</taxon>
        <taxon>Bacteroidia</taxon>
        <taxon>Bacteroidales</taxon>
        <taxon>Bacteroidaceae</taxon>
        <taxon>Phocaeicola</taxon>
    </lineage>
</organism>
<name>R6CF08_9BACT</name>
<dbReference type="AlphaFoldDB" id="R6CF08"/>
<protein>
    <submittedName>
        <fullName evidence="1">Uncharacterized protein</fullName>
    </submittedName>
</protein>
<sequence>MTGKVKWILIRIIKCLYCILTGKKGGCDEKD</sequence>
<comment type="caution">
    <text evidence="1">The sequence shown here is derived from an EMBL/GenBank/DDBJ whole genome shotgun (WGS) entry which is preliminary data.</text>
</comment>
<accession>R6CF08</accession>